<evidence type="ECO:0000259" key="11">
    <source>
        <dbReference type="PROSITE" id="PS52015"/>
    </source>
</evidence>
<evidence type="ECO:0000256" key="1">
    <source>
        <dbReference type="ARBA" id="ARBA00004383"/>
    </source>
</evidence>
<dbReference type="GO" id="GO:0098797">
    <property type="term" value="C:plasma membrane protein complex"/>
    <property type="evidence" value="ECO:0007669"/>
    <property type="project" value="TreeGrafter"/>
</dbReference>
<keyword evidence="7" id="KW-0653">Protein transport</keyword>
<dbReference type="Pfam" id="PF03544">
    <property type="entry name" value="TonB_C"/>
    <property type="match status" value="1"/>
</dbReference>
<protein>
    <submittedName>
        <fullName evidence="12">TonB family protein</fullName>
    </submittedName>
</protein>
<organism evidence="12 13">
    <name type="scientific">Glacieibacterium frigidum</name>
    <dbReference type="NCBI Taxonomy" id="2593303"/>
    <lineage>
        <taxon>Bacteria</taxon>
        <taxon>Pseudomonadati</taxon>
        <taxon>Pseudomonadota</taxon>
        <taxon>Alphaproteobacteria</taxon>
        <taxon>Sphingomonadales</taxon>
        <taxon>Sphingosinicellaceae</taxon>
        <taxon>Glacieibacterium</taxon>
    </lineage>
</organism>
<dbReference type="Proteomes" id="UP000317894">
    <property type="component" value="Unassembled WGS sequence"/>
</dbReference>
<dbReference type="InterPro" id="IPR006260">
    <property type="entry name" value="TonB/TolA_C"/>
</dbReference>
<dbReference type="InterPro" id="IPR051045">
    <property type="entry name" value="TonB-dependent_transducer"/>
</dbReference>
<feature type="compositionally biased region" description="Pro residues" evidence="10">
    <location>
        <begin position="1"/>
        <end position="16"/>
    </location>
</feature>
<evidence type="ECO:0000256" key="5">
    <source>
        <dbReference type="ARBA" id="ARBA00022519"/>
    </source>
</evidence>
<dbReference type="InterPro" id="IPR037682">
    <property type="entry name" value="TonB_C"/>
</dbReference>
<keyword evidence="9" id="KW-0472">Membrane</keyword>
<dbReference type="SUPFAM" id="SSF74653">
    <property type="entry name" value="TolA/TonB C-terminal domain"/>
    <property type="match status" value="1"/>
</dbReference>
<comment type="similarity">
    <text evidence="2">Belongs to the TonB family.</text>
</comment>
<evidence type="ECO:0000256" key="10">
    <source>
        <dbReference type="SAM" id="MobiDB-lite"/>
    </source>
</evidence>
<evidence type="ECO:0000256" key="9">
    <source>
        <dbReference type="ARBA" id="ARBA00023136"/>
    </source>
</evidence>
<keyword evidence="13" id="KW-1185">Reference proteome</keyword>
<evidence type="ECO:0000313" key="13">
    <source>
        <dbReference type="Proteomes" id="UP000317894"/>
    </source>
</evidence>
<dbReference type="GO" id="GO:0015031">
    <property type="term" value="P:protein transport"/>
    <property type="evidence" value="ECO:0007669"/>
    <property type="project" value="UniProtKB-KW"/>
</dbReference>
<feature type="region of interest" description="Disordered" evidence="10">
    <location>
        <begin position="1"/>
        <end position="111"/>
    </location>
</feature>
<feature type="compositionally biased region" description="Pro residues" evidence="10">
    <location>
        <begin position="40"/>
        <end position="56"/>
    </location>
</feature>
<evidence type="ECO:0000313" key="12">
    <source>
        <dbReference type="EMBL" id="TRW18435.1"/>
    </source>
</evidence>
<accession>A0A552UJT2</accession>
<keyword evidence="4" id="KW-1003">Cell membrane</keyword>
<dbReference type="PROSITE" id="PS52015">
    <property type="entry name" value="TONB_CTD"/>
    <property type="match status" value="1"/>
</dbReference>
<dbReference type="Gene3D" id="3.30.1150.10">
    <property type="match status" value="1"/>
</dbReference>
<proteinExistence type="inferred from homology"/>
<keyword evidence="8" id="KW-1133">Transmembrane helix</keyword>
<evidence type="ECO:0000256" key="8">
    <source>
        <dbReference type="ARBA" id="ARBA00022989"/>
    </source>
</evidence>
<dbReference type="EMBL" id="VJWA01000001">
    <property type="protein sequence ID" value="TRW18435.1"/>
    <property type="molecule type" value="Genomic_DNA"/>
</dbReference>
<feature type="compositionally biased region" description="Gly residues" evidence="10">
    <location>
        <begin position="77"/>
        <end position="91"/>
    </location>
</feature>
<feature type="domain" description="TonB C-terminal" evidence="11">
    <location>
        <begin position="102"/>
        <end position="194"/>
    </location>
</feature>
<dbReference type="NCBIfam" id="TIGR01352">
    <property type="entry name" value="tonB_Cterm"/>
    <property type="match status" value="1"/>
</dbReference>
<keyword evidence="5" id="KW-0997">Cell inner membrane</keyword>
<sequence length="202" mass="21040">MTVFEVPPPRIEPVTPPRLKTGRRAGRAAPPAARAQPTPVVAPPPVIVPETPPPIAAAPVAGTSFDASAGAAPLPGPGTGAGGVGDGLGSGDDGDGDGDGGGTPSRWLRGEIRDSDYPREAYEAGVSGSVGIRFVVGVNGRVTSCEVIRTSGNAALDATTCRLIIERRRYRPARDRDGRKIPEAYRGDHVWRYMGDRERPGD</sequence>
<keyword evidence="6" id="KW-0812">Transmembrane</keyword>
<comment type="caution">
    <text evidence="12">The sequence shown here is derived from an EMBL/GenBank/DDBJ whole genome shotgun (WGS) entry which is preliminary data.</text>
</comment>
<keyword evidence="3" id="KW-0813">Transport</keyword>
<dbReference type="GO" id="GO:0055085">
    <property type="term" value="P:transmembrane transport"/>
    <property type="evidence" value="ECO:0007669"/>
    <property type="project" value="InterPro"/>
</dbReference>
<comment type="subcellular location">
    <subcellularLocation>
        <location evidence="1">Cell inner membrane</location>
        <topology evidence="1">Single-pass membrane protein</topology>
        <orientation evidence="1">Periplasmic side</orientation>
    </subcellularLocation>
</comment>
<dbReference type="PANTHER" id="PTHR33446:SF2">
    <property type="entry name" value="PROTEIN TONB"/>
    <property type="match status" value="1"/>
</dbReference>
<dbReference type="PANTHER" id="PTHR33446">
    <property type="entry name" value="PROTEIN TONB-RELATED"/>
    <property type="match status" value="1"/>
</dbReference>
<feature type="compositionally biased region" description="Low complexity" evidence="10">
    <location>
        <begin position="27"/>
        <end position="39"/>
    </location>
</feature>
<gene>
    <name evidence="12" type="ORF">FMM06_06840</name>
</gene>
<feature type="compositionally biased region" description="Low complexity" evidence="10">
    <location>
        <begin position="57"/>
        <end position="73"/>
    </location>
</feature>
<dbReference type="GO" id="GO:0031992">
    <property type="term" value="F:energy transducer activity"/>
    <property type="evidence" value="ECO:0007669"/>
    <property type="project" value="TreeGrafter"/>
</dbReference>
<dbReference type="OrthoDB" id="7390536at2"/>
<evidence type="ECO:0000256" key="3">
    <source>
        <dbReference type="ARBA" id="ARBA00022448"/>
    </source>
</evidence>
<name>A0A552UJT2_9SPHN</name>
<evidence type="ECO:0000256" key="7">
    <source>
        <dbReference type="ARBA" id="ARBA00022927"/>
    </source>
</evidence>
<evidence type="ECO:0000256" key="6">
    <source>
        <dbReference type="ARBA" id="ARBA00022692"/>
    </source>
</evidence>
<reference evidence="12 13" key="1">
    <citation type="submission" date="2019-07" db="EMBL/GenBank/DDBJ databases">
        <title>Novel species isolated from glacier.</title>
        <authorList>
            <person name="Liu Q."/>
            <person name="Xin Y.-H."/>
        </authorList>
    </citation>
    <scope>NUCLEOTIDE SEQUENCE [LARGE SCALE GENOMIC DNA]</scope>
    <source>
        <strain evidence="12 13">LB1R16</strain>
    </source>
</reference>
<evidence type="ECO:0000256" key="4">
    <source>
        <dbReference type="ARBA" id="ARBA00022475"/>
    </source>
</evidence>
<evidence type="ECO:0000256" key="2">
    <source>
        <dbReference type="ARBA" id="ARBA00006555"/>
    </source>
</evidence>
<dbReference type="AlphaFoldDB" id="A0A552UJT2"/>